<proteinExistence type="predicted"/>
<dbReference type="OrthoDB" id="6339140at2"/>
<name>A0A3S0I6V1_9GAMM</name>
<dbReference type="RefSeq" id="WP_126484726.1">
    <property type="nucleotide sequence ID" value="NZ_RXNS01000012.1"/>
</dbReference>
<dbReference type="EMBL" id="RXNS01000012">
    <property type="protein sequence ID" value="RTR01903.1"/>
    <property type="molecule type" value="Genomic_DNA"/>
</dbReference>
<protein>
    <recommendedName>
        <fullName evidence="1">Toxin VasX N-terminal region domain-containing protein</fullName>
    </recommendedName>
</protein>
<dbReference type="CDD" id="cd20708">
    <property type="entry name" value="MIX_IV"/>
    <property type="match status" value="1"/>
</dbReference>
<keyword evidence="3" id="KW-1185">Reference proteome</keyword>
<dbReference type="AlphaFoldDB" id="A0A3S0I6V1"/>
<gene>
    <name evidence="2" type="ORF">EKG36_12900</name>
</gene>
<evidence type="ECO:0000313" key="2">
    <source>
        <dbReference type="EMBL" id="RTR01903.1"/>
    </source>
</evidence>
<organism evidence="2 3">
    <name type="scientific">Halomonas nitroreducens</name>
    <dbReference type="NCBI Taxonomy" id="447425"/>
    <lineage>
        <taxon>Bacteria</taxon>
        <taxon>Pseudomonadati</taxon>
        <taxon>Pseudomonadota</taxon>
        <taxon>Gammaproteobacteria</taxon>
        <taxon>Oceanospirillales</taxon>
        <taxon>Halomonadaceae</taxon>
        <taxon>Halomonas</taxon>
    </lineage>
</organism>
<sequence length="1156" mass="128628">MAAFERPADDRNDASLAAYEMSSRGSEEGATCPLLGGKVQLLPLRYGLVEELEPEIDTPYSLTARPLGIRLLRNGYLYVLDGETHQLDEYEFRDFGDTISGGKLEYETDRMLYVCFSEVQWTAAKRAQVTESEADRDAFMQAVDLSGANAVSGGGQHLITTAQAEEWVAEFAEDAQLEVPEEGYEQEAQPYLWENEPYYHKSRLGKLLKQHDVGDRDEALCLVVRDDIGVMRDLAQFQDEVVGWVEDWATENEGRTERDYLLACYIESLSQLKGASLDDLRQVSEDPAVQAVWDEVAAMEEPRQGEVRQALLDFLNRDSNTGELPQPYDSDLPAELKERLQVIRDKGSRSNYRAITRQLHAEVRRYYVDSLSGSLGADFVDRHGDALLSMKQQHNERLRALLEGSSIGERGINELIDRERMDAFLGEHRPRLQRWNASLDALSDDRADMLCSMRFHTAAWYFDAQDADQVHEGFKAQYGCLKDICRTEEATEQVADWLEEAPHYDRPLFYTLPLADQSDFIGQYSTIANAGYGAVLKAKDLWDELNSIESGQLPAVDQLPEDTQVIAESAHQPLAPAISRGIAQVMDELYQSINRDTVPNLEELFRRLPKALPARILDAAHRTGASFVVASREELESFRRTIQRVLALREELSAIRKRRNAVKATAGHRSPEAQTLLEEFKRLRQELQTVHEPELARALSPIEELPDDAVRITGTAPGRAGLTLVLPAAQKAEVGGLIRNLRQGITAAPKASLVGDGLGLLVFAAQMVTFWHTYQDYQSRTGSNGSTTRIDVIKSFVATSSAGFLAAQGIMDTALDLRVKALADALNDTGALKVANSLGKLHIFLGGLTYVAGVFASYFSLSNRYSTWQEAVRSGDQSAQSAAMASMAGAGGMLGANAYGLTHTLHTGFSVAFRGVEWAAAGARLGSVFWRFNLAGALFTVLELGGSWLYNRYSTSRHDDWLLSTPWSQDAEQARDDSLETYQSRLQEIAQVPKLNVSIEEFESWWKNRLEGPKSVDFDLSLPSIGLQDIIAPFGGKPPYTLSLACYQVRSNAGPGPREFWYPATSQVDLQLDLEDQAPLTLGFPRPEPVGEGDWRYHDTVMAIRVERLGSDGRYQPSDYHIRFSLAGGEGVYTPSEIDILGEPAAWQEIDPLLFT</sequence>
<accession>A0A3S0I6V1</accession>
<dbReference type="Pfam" id="PF20249">
    <property type="entry name" value="VasX_N"/>
    <property type="match status" value="1"/>
</dbReference>
<dbReference type="InterPro" id="IPR046864">
    <property type="entry name" value="VasX_N"/>
</dbReference>
<feature type="domain" description="Toxin VasX N-terminal region" evidence="1">
    <location>
        <begin position="32"/>
        <end position="149"/>
    </location>
</feature>
<dbReference type="Proteomes" id="UP000267400">
    <property type="component" value="Unassembled WGS sequence"/>
</dbReference>
<evidence type="ECO:0000259" key="1">
    <source>
        <dbReference type="Pfam" id="PF20249"/>
    </source>
</evidence>
<evidence type="ECO:0000313" key="3">
    <source>
        <dbReference type="Proteomes" id="UP000267400"/>
    </source>
</evidence>
<comment type="caution">
    <text evidence="2">The sequence shown here is derived from an EMBL/GenBank/DDBJ whole genome shotgun (WGS) entry which is preliminary data.</text>
</comment>
<reference evidence="2 3" key="1">
    <citation type="submission" date="2018-12" db="EMBL/GenBank/DDBJ databases">
        <authorList>
            <person name="Yu L."/>
        </authorList>
    </citation>
    <scope>NUCLEOTIDE SEQUENCE [LARGE SCALE GENOMIC DNA]</scope>
    <source>
        <strain evidence="2 3">11S</strain>
    </source>
</reference>